<reference evidence="3" key="1">
    <citation type="submission" date="2022-01" db="EMBL/GenBank/DDBJ databases">
        <title>Genome Sequence Resource for Two Populations of Ditylenchus destructor, the Migratory Endoparasitic Phytonematode.</title>
        <authorList>
            <person name="Zhang H."/>
            <person name="Lin R."/>
            <person name="Xie B."/>
        </authorList>
    </citation>
    <scope>NUCLEOTIDE SEQUENCE</scope>
    <source>
        <strain evidence="3">BazhouSP</strain>
    </source>
</reference>
<feature type="transmembrane region" description="Helical" evidence="1">
    <location>
        <begin position="96"/>
        <end position="114"/>
    </location>
</feature>
<dbReference type="SUPFAM" id="SSF81321">
    <property type="entry name" value="Family A G protein-coupled receptor-like"/>
    <property type="match status" value="1"/>
</dbReference>
<sequence length="209" mass="24082">MDAEFPIESAPKHHALLGLLLFTLTVFNMTVYGFVLVSVKEISKKQSTFILLFSHGMADMGVMAQLVWISIEIITYSRVPVPWYLDNVLLKTFFKASNYHFIVIAINRAHCILFPMSYATIWKQKVFMAACILCWACGLTEALCYTYAVKVDPRAFIIHNLERMTFSRLRWDVEGADFLNKAEMYYYLCIVILAIIIYLLVLIKLLLAK</sequence>
<keyword evidence="4" id="KW-1185">Reference proteome</keyword>
<evidence type="ECO:0000259" key="2">
    <source>
        <dbReference type="Pfam" id="PF10328"/>
    </source>
</evidence>
<comment type="caution">
    <text evidence="3">The sequence shown here is derived from an EMBL/GenBank/DDBJ whole genome shotgun (WGS) entry which is preliminary data.</text>
</comment>
<feature type="transmembrane region" description="Helical" evidence="1">
    <location>
        <begin position="49"/>
        <end position="76"/>
    </location>
</feature>
<keyword evidence="1" id="KW-0812">Transmembrane</keyword>
<dbReference type="Gene3D" id="1.20.1070.10">
    <property type="entry name" value="Rhodopsin 7-helix transmembrane proteins"/>
    <property type="match status" value="1"/>
</dbReference>
<name>A0AAD4NBJ3_9BILA</name>
<proteinExistence type="predicted"/>
<dbReference type="InterPro" id="IPR019430">
    <property type="entry name" value="7TM_GPCR_serpentine_rcpt_Srx"/>
</dbReference>
<dbReference type="Proteomes" id="UP001201812">
    <property type="component" value="Unassembled WGS sequence"/>
</dbReference>
<feature type="domain" description="7TM GPCR serpentine receptor class x (Srx)" evidence="2">
    <location>
        <begin position="22"/>
        <end position="207"/>
    </location>
</feature>
<evidence type="ECO:0000256" key="1">
    <source>
        <dbReference type="SAM" id="Phobius"/>
    </source>
</evidence>
<organism evidence="3 4">
    <name type="scientific">Ditylenchus destructor</name>
    <dbReference type="NCBI Taxonomy" id="166010"/>
    <lineage>
        <taxon>Eukaryota</taxon>
        <taxon>Metazoa</taxon>
        <taxon>Ecdysozoa</taxon>
        <taxon>Nematoda</taxon>
        <taxon>Chromadorea</taxon>
        <taxon>Rhabditida</taxon>
        <taxon>Tylenchina</taxon>
        <taxon>Tylenchomorpha</taxon>
        <taxon>Sphaerularioidea</taxon>
        <taxon>Anguinidae</taxon>
        <taxon>Anguininae</taxon>
        <taxon>Ditylenchus</taxon>
    </lineage>
</organism>
<dbReference type="Pfam" id="PF10328">
    <property type="entry name" value="7TM_GPCR_Srx"/>
    <property type="match status" value="1"/>
</dbReference>
<dbReference type="AlphaFoldDB" id="A0AAD4NBJ3"/>
<keyword evidence="1" id="KW-1133">Transmembrane helix</keyword>
<accession>A0AAD4NBJ3</accession>
<evidence type="ECO:0000313" key="3">
    <source>
        <dbReference type="EMBL" id="KAI1718315.1"/>
    </source>
</evidence>
<dbReference type="EMBL" id="JAKKPZ010000008">
    <property type="protein sequence ID" value="KAI1718315.1"/>
    <property type="molecule type" value="Genomic_DNA"/>
</dbReference>
<feature type="transmembrane region" description="Helical" evidence="1">
    <location>
        <begin position="126"/>
        <end position="148"/>
    </location>
</feature>
<protein>
    <submittedName>
        <fullName evidence="3">Serpentine type 7TM GPCR chemoreceptor srx domain-containing protein</fullName>
    </submittedName>
</protein>
<evidence type="ECO:0000313" key="4">
    <source>
        <dbReference type="Proteomes" id="UP001201812"/>
    </source>
</evidence>
<gene>
    <name evidence="3" type="ORF">DdX_06737</name>
</gene>
<feature type="transmembrane region" description="Helical" evidence="1">
    <location>
        <begin position="184"/>
        <end position="207"/>
    </location>
</feature>
<keyword evidence="1" id="KW-0472">Membrane</keyword>
<feature type="transmembrane region" description="Helical" evidence="1">
    <location>
        <begin position="15"/>
        <end position="37"/>
    </location>
</feature>